<dbReference type="RefSeq" id="XP_001876014.1">
    <property type="nucleotide sequence ID" value="XM_001875979.1"/>
</dbReference>
<feature type="compositionally biased region" description="Acidic residues" evidence="1">
    <location>
        <begin position="148"/>
        <end position="158"/>
    </location>
</feature>
<dbReference type="HOGENOM" id="CLU_763054_0_0_1"/>
<keyword evidence="3" id="KW-1185">Reference proteome</keyword>
<dbReference type="Proteomes" id="UP000001194">
    <property type="component" value="Unassembled WGS sequence"/>
</dbReference>
<protein>
    <submittedName>
        <fullName evidence="2">Predicted protein</fullName>
    </submittedName>
</protein>
<gene>
    <name evidence="2" type="ORF">LACBIDRAFT_322505</name>
</gene>
<feature type="compositionally biased region" description="Pro residues" evidence="1">
    <location>
        <begin position="43"/>
        <end position="56"/>
    </location>
</feature>
<sequence>MANAKNSKKRKRKPTEASPKTPTRRSARFTAAAISETAGLSDPDPPLWFPPSPTPVEPMDTTLADEDLQEILDDPEANSTDIYTAANSDSDDPTDAIIQPTSALKIKLPTSRKEGSSSVETITISKRPKANTGKHSATTEKNKGAAIELEDDEDDEEAETRKNKQRMGHDIQIGRQCYSNGCSLHRYSTALSSHGVTLRTPPKAPLFNAFFTQPTSSSSAPPPHVEALHTMGYGHSQWPPPPPPYYYPPYTYPTAPPPPPTTIPAPTSAPTQTLNRTSTASSHGTQSDESKYPLLADFFSTLLTRHPERPALATFADIFQQHDIFGLQEIIEFDEDRLRNDFGMSLGNARFVLGRVKAEKKQIDRLSRKK</sequence>
<feature type="compositionally biased region" description="Polar residues" evidence="1">
    <location>
        <begin position="272"/>
        <end position="285"/>
    </location>
</feature>
<dbReference type="GeneID" id="6071660"/>
<dbReference type="STRING" id="486041.B0CWI8"/>
<organism evidence="3">
    <name type="scientific">Laccaria bicolor (strain S238N-H82 / ATCC MYA-4686)</name>
    <name type="common">Bicoloured deceiver</name>
    <name type="synonym">Laccaria laccata var. bicolor</name>
    <dbReference type="NCBI Taxonomy" id="486041"/>
    <lineage>
        <taxon>Eukaryota</taxon>
        <taxon>Fungi</taxon>
        <taxon>Dikarya</taxon>
        <taxon>Basidiomycota</taxon>
        <taxon>Agaricomycotina</taxon>
        <taxon>Agaricomycetes</taxon>
        <taxon>Agaricomycetidae</taxon>
        <taxon>Agaricales</taxon>
        <taxon>Agaricineae</taxon>
        <taxon>Hydnangiaceae</taxon>
        <taxon>Laccaria</taxon>
    </lineage>
</organism>
<reference evidence="2 3" key="1">
    <citation type="journal article" date="2008" name="Nature">
        <title>The genome of Laccaria bicolor provides insights into mycorrhizal symbiosis.</title>
        <authorList>
            <person name="Martin F."/>
            <person name="Aerts A."/>
            <person name="Ahren D."/>
            <person name="Brun A."/>
            <person name="Danchin E.G.J."/>
            <person name="Duchaussoy F."/>
            <person name="Gibon J."/>
            <person name="Kohler A."/>
            <person name="Lindquist E."/>
            <person name="Pereda V."/>
            <person name="Salamov A."/>
            <person name="Shapiro H.J."/>
            <person name="Wuyts J."/>
            <person name="Blaudez D."/>
            <person name="Buee M."/>
            <person name="Brokstein P."/>
            <person name="Canbaeck B."/>
            <person name="Cohen D."/>
            <person name="Courty P.E."/>
            <person name="Coutinho P.M."/>
            <person name="Delaruelle C."/>
            <person name="Detter J.C."/>
            <person name="Deveau A."/>
            <person name="DiFazio S."/>
            <person name="Duplessis S."/>
            <person name="Fraissinet-Tachet L."/>
            <person name="Lucic E."/>
            <person name="Frey-Klett P."/>
            <person name="Fourrey C."/>
            <person name="Feussner I."/>
            <person name="Gay G."/>
            <person name="Grimwood J."/>
            <person name="Hoegger P.J."/>
            <person name="Jain P."/>
            <person name="Kilaru S."/>
            <person name="Labbe J."/>
            <person name="Lin Y.C."/>
            <person name="Legue V."/>
            <person name="Le Tacon F."/>
            <person name="Marmeisse R."/>
            <person name="Melayah D."/>
            <person name="Montanini B."/>
            <person name="Muratet M."/>
            <person name="Nehls U."/>
            <person name="Niculita-Hirzel H."/>
            <person name="Oudot-Le Secq M.P."/>
            <person name="Peter M."/>
            <person name="Quesneville H."/>
            <person name="Rajashekar B."/>
            <person name="Reich M."/>
            <person name="Rouhier N."/>
            <person name="Schmutz J."/>
            <person name="Yin T."/>
            <person name="Chalot M."/>
            <person name="Henrissat B."/>
            <person name="Kuees U."/>
            <person name="Lucas S."/>
            <person name="Van de Peer Y."/>
            <person name="Podila G.K."/>
            <person name="Polle A."/>
            <person name="Pukkila P.J."/>
            <person name="Richardson P.M."/>
            <person name="Rouze P."/>
            <person name="Sanders I.R."/>
            <person name="Stajich J.E."/>
            <person name="Tunlid A."/>
            <person name="Tuskan G."/>
            <person name="Grigoriev I.V."/>
        </authorList>
    </citation>
    <scope>NUCLEOTIDE SEQUENCE [LARGE SCALE GENOMIC DNA]</scope>
    <source>
        <strain evidence="3">S238N-H82 / ATCC MYA-4686</strain>
    </source>
</reference>
<dbReference type="InParanoid" id="B0CWI8"/>
<evidence type="ECO:0000313" key="3">
    <source>
        <dbReference type="Proteomes" id="UP000001194"/>
    </source>
</evidence>
<feature type="compositionally biased region" description="Basic residues" evidence="1">
    <location>
        <begin position="1"/>
        <end position="13"/>
    </location>
</feature>
<feature type="region of interest" description="Disordered" evidence="1">
    <location>
        <begin position="74"/>
        <end position="167"/>
    </location>
</feature>
<dbReference type="KEGG" id="lbc:LACBIDRAFT_322505"/>
<evidence type="ECO:0000256" key="1">
    <source>
        <dbReference type="SAM" id="MobiDB-lite"/>
    </source>
</evidence>
<name>B0CWI8_LACBS</name>
<feature type="compositionally biased region" description="Polar residues" evidence="1">
    <location>
        <begin position="77"/>
        <end position="88"/>
    </location>
</feature>
<dbReference type="OrthoDB" id="2994402at2759"/>
<dbReference type="EMBL" id="DS547093">
    <property type="protein sequence ID" value="EDR13516.1"/>
    <property type="molecule type" value="Genomic_DNA"/>
</dbReference>
<accession>B0CWI8</accession>
<evidence type="ECO:0000313" key="2">
    <source>
        <dbReference type="EMBL" id="EDR13516.1"/>
    </source>
</evidence>
<feature type="region of interest" description="Disordered" evidence="1">
    <location>
        <begin position="1"/>
        <end position="60"/>
    </location>
</feature>
<proteinExistence type="predicted"/>
<feature type="region of interest" description="Disordered" evidence="1">
    <location>
        <begin position="257"/>
        <end position="288"/>
    </location>
</feature>
<dbReference type="AlphaFoldDB" id="B0CWI8"/>